<evidence type="ECO:0000256" key="2">
    <source>
        <dbReference type="ARBA" id="ARBA00023125"/>
    </source>
</evidence>
<protein>
    <recommendedName>
        <fullName evidence="5">GntR C-terminal domain-containing protein</fullName>
    </recommendedName>
</protein>
<dbReference type="Pfam" id="PF13551">
    <property type="entry name" value="HTH_29"/>
    <property type="match status" value="1"/>
</dbReference>
<evidence type="ECO:0000313" key="6">
    <source>
        <dbReference type="EMBL" id="GAA4386467.1"/>
    </source>
</evidence>
<dbReference type="Gene3D" id="1.10.10.10">
    <property type="entry name" value="Winged helix-like DNA-binding domain superfamily/Winged helix DNA-binding domain"/>
    <property type="match status" value="1"/>
</dbReference>
<dbReference type="InterPro" id="IPR036390">
    <property type="entry name" value="WH_DNA-bd_sf"/>
</dbReference>
<reference evidence="7" key="1">
    <citation type="journal article" date="2019" name="Int. J. Syst. Evol. Microbiol.">
        <title>The Global Catalogue of Microorganisms (GCM) 10K type strain sequencing project: providing services to taxonomists for standard genome sequencing and annotation.</title>
        <authorList>
            <consortium name="The Broad Institute Genomics Platform"/>
            <consortium name="The Broad Institute Genome Sequencing Center for Infectious Disease"/>
            <person name="Wu L."/>
            <person name="Ma J."/>
        </authorList>
    </citation>
    <scope>NUCLEOTIDE SEQUENCE [LARGE SCALE GENOMIC DNA]</scope>
    <source>
        <strain evidence="7">JCM 17808</strain>
    </source>
</reference>
<keyword evidence="7" id="KW-1185">Reference proteome</keyword>
<accession>A0ABP8J7V5</accession>
<dbReference type="Gene3D" id="1.20.120.530">
    <property type="entry name" value="GntR ligand-binding domain-like"/>
    <property type="match status" value="1"/>
</dbReference>
<feature type="domain" description="GntR C-terminal" evidence="5">
    <location>
        <begin position="378"/>
        <end position="502"/>
    </location>
</feature>
<dbReference type="InterPro" id="IPR036388">
    <property type="entry name" value="WH-like_DNA-bd_sf"/>
</dbReference>
<dbReference type="PANTHER" id="PTHR43537">
    <property type="entry name" value="TRANSCRIPTIONAL REGULATOR, GNTR FAMILY"/>
    <property type="match status" value="1"/>
</dbReference>
<dbReference type="SUPFAM" id="SSF48008">
    <property type="entry name" value="GntR ligand-binding domain-like"/>
    <property type="match status" value="1"/>
</dbReference>
<dbReference type="Proteomes" id="UP001500642">
    <property type="component" value="Unassembled WGS sequence"/>
</dbReference>
<keyword evidence="3" id="KW-0804">Transcription</keyword>
<name>A0ABP8J7V5_9MICO</name>
<dbReference type="RefSeq" id="WP_345030286.1">
    <property type="nucleotide sequence ID" value="NZ_BAABGL010000004.1"/>
</dbReference>
<feature type="region of interest" description="Disordered" evidence="4">
    <location>
        <begin position="267"/>
        <end position="295"/>
    </location>
</feature>
<sequence>MGGRRVPVEVRAEACREVAAGRPAGEVAASLGVSASTVRRWTARAAAGEGLGDRPRTGRPRIQDTATAVVSAVLATAGARVDTADYSTRAVAAATGLSQSVVARAMAQLASPPLAPRLRLVAVAAAYPVLVLGFAALPDPGESGPAARTRSERAFRRRGAGLVAALRSSGLGRWAQQFGTAAPPVVPPAVQSVLDAEAVDRIIAYDPRGIVPARSESVASTDLDGFVAEVGAVLRQVEAVPGSLLNALAATVNRGLEGLEWNDLSSSGLLHSESKNSDSTGPDPGRGRDPGSWVPDSHWLPRANLSLTEQLAIALRQEIIDSGYRSGDRIRPRTLASRLGLPQAAVEAAVRRMIDEELLDGSRGGVRIPAVTADDVIDLYAARLVLGSVLLRGLAARPRRHLVPVRQALRRVEAIAALRRGTDVDDADLRFQQELARASGLTQTARTFESLTRRLRMYISVLLLDYTPATDRILFDDRRILRALEVGDAAAAVDAWRGKLDNAVRHMAGIAAHRGFDVTVWARLTGG</sequence>
<dbReference type="InterPro" id="IPR008920">
    <property type="entry name" value="TF_FadR/GntR_C"/>
</dbReference>
<evidence type="ECO:0000256" key="3">
    <source>
        <dbReference type="ARBA" id="ARBA00023163"/>
    </source>
</evidence>
<dbReference type="InterPro" id="IPR009057">
    <property type="entry name" value="Homeodomain-like_sf"/>
</dbReference>
<proteinExistence type="predicted"/>
<dbReference type="EMBL" id="BAABGL010000004">
    <property type="protein sequence ID" value="GAA4386467.1"/>
    <property type="molecule type" value="Genomic_DNA"/>
</dbReference>
<comment type="caution">
    <text evidence="6">The sequence shown here is derived from an EMBL/GenBank/DDBJ whole genome shotgun (WGS) entry which is preliminary data.</text>
</comment>
<evidence type="ECO:0000256" key="1">
    <source>
        <dbReference type="ARBA" id="ARBA00023015"/>
    </source>
</evidence>
<dbReference type="SUPFAM" id="SSF46689">
    <property type="entry name" value="Homeodomain-like"/>
    <property type="match status" value="1"/>
</dbReference>
<keyword evidence="1" id="KW-0805">Transcription regulation</keyword>
<evidence type="ECO:0000259" key="5">
    <source>
        <dbReference type="SMART" id="SM00895"/>
    </source>
</evidence>
<dbReference type="InterPro" id="IPR011711">
    <property type="entry name" value="GntR_C"/>
</dbReference>
<keyword evidence="2" id="KW-0238">DNA-binding</keyword>
<dbReference type="SMART" id="SM00895">
    <property type="entry name" value="FCD"/>
    <property type="match status" value="1"/>
</dbReference>
<gene>
    <name evidence="6" type="ORF">GCM10023167_09430</name>
</gene>
<organism evidence="6 7">
    <name type="scientific">Brevibacterium pityocampae</name>
    <dbReference type="NCBI Taxonomy" id="506594"/>
    <lineage>
        <taxon>Bacteria</taxon>
        <taxon>Bacillati</taxon>
        <taxon>Actinomycetota</taxon>
        <taxon>Actinomycetes</taxon>
        <taxon>Micrococcales</taxon>
        <taxon>Brevibacteriaceae</taxon>
        <taxon>Brevibacterium</taxon>
    </lineage>
</organism>
<dbReference type="PANTHER" id="PTHR43537:SF5">
    <property type="entry name" value="UXU OPERON TRANSCRIPTIONAL REGULATOR"/>
    <property type="match status" value="1"/>
</dbReference>
<dbReference type="SUPFAM" id="SSF46785">
    <property type="entry name" value="Winged helix' DNA-binding domain"/>
    <property type="match status" value="1"/>
</dbReference>
<dbReference type="Pfam" id="PF07729">
    <property type="entry name" value="FCD"/>
    <property type="match status" value="1"/>
</dbReference>
<evidence type="ECO:0000256" key="4">
    <source>
        <dbReference type="SAM" id="MobiDB-lite"/>
    </source>
</evidence>
<evidence type="ECO:0000313" key="7">
    <source>
        <dbReference type="Proteomes" id="UP001500642"/>
    </source>
</evidence>